<protein>
    <submittedName>
        <fullName evidence="1">Uncharacterized protein</fullName>
    </submittedName>
</protein>
<evidence type="ECO:0000313" key="1">
    <source>
        <dbReference type="EMBL" id="RRT80110.1"/>
    </source>
</evidence>
<dbReference type="AlphaFoldDB" id="A0A427AV32"/>
<dbReference type="EMBL" id="AMZH03001231">
    <property type="protein sequence ID" value="RRT80110.1"/>
    <property type="molecule type" value="Genomic_DNA"/>
</dbReference>
<evidence type="ECO:0000313" key="2">
    <source>
        <dbReference type="Proteomes" id="UP000287651"/>
    </source>
</evidence>
<organism evidence="1 2">
    <name type="scientific">Ensete ventricosum</name>
    <name type="common">Abyssinian banana</name>
    <name type="synonym">Musa ensete</name>
    <dbReference type="NCBI Taxonomy" id="4639"/>
    <lineage>
        <taxon>Eukaryota</taxon>
        <taxon>Viridiplantae</taxon>
        <taxon>Streptophyta</taxon>
        <taxon>Embryophyta</taxon>
        <taxon>Tracheophyta</taxon>
        <taxon>Spermatophyta</taxon>
        <taxon>Magnoliopsida</taxon>
        <taxon>Liliopsida</taxon>
        <taxon>Zingiberales</taxon>
        <taxon>Musaceae</taxon>
        <taxon>Ensete</taxon>
    </lineage>
</organism>
<name>A0A427AV32_ENSVE</name>
<proteinExistence type="predicted"/>
<comment type="caution">
    <text evidence="1">The sequence shown here is derived from an EMBL/GenBank/DDBJ whole genome shotgun (WGS) entry which is preliminary data.</text>
</comment>
<sequence>MGKTVAGLGLATVAGGREVRKMGVAAATWLSDSNMMRLQDDGGGLAVLEIKGGGWVAAFGRAAGYKKRVARAWVVAIEKGVAAWFVAMIEAEGEGCGNVKQGMQRQ</sequence>
<reference evidence="1 2" key="1">
    <citation type="journal article" date="2014" name="Agronomy (Basel)">
        <title>A Draft Genome Sequence for Ensete ventricosum, the Drought-Tolerant Tree Against Hunger.</title>
        <authorList>
            <person name="Harrison J."/>
            <person name="Moore K.A."/>
            <person name="Paszkiewicz K."/>
            <person name="Jones T."/>
            <person name="Grant M."/>
            <person name="Ambacheew D."/>
            <person name="Muzemil S."/>
            <person name="Studholme D.J."/>
        </authorList>
    </citation>
    <scope>NUCLEOTIDE SEQUENCE [LARGE SCALE GENOMIC DNA]</scope>
</reference>
<accession>A0A427AV32</accession>
<gene>
    <name evidence="1" type="ORF">B296_00024340</name>
</gene>
<dbReference type="Proteomes" id="UP000287651">
    <property type="component" value="Unassembled WGS sequence"/>
</dbReference>